<gene>
    <name evidence="1" type="ORF">Pyn_27423</name>
</gene>
<reference evidence="1 2" key="1">
    <citation type="submission" date="2018-02" db="EMBL/GenBank/DDBJ databases">
        <title>Draft genome of wild Prunus yedoensis var. nudiflora.</title>
        <authorList>
            <person name="Baek S."/>
            <person name="Kim J.-H."/>
            <person name="Choi K."/>
            <person name="Kim G.-B."/>
            <person name="Cho A."/>
            <person name="Jang H."/>
            <person name="Shin C.-H."/>
            <person name="Yu H.-J."/>
            <person name="Mun J.-H."/>
        </authorList>
    </citation>
    <scope>NUCLEOTIDE SEQUENCE [LARGE SCALE GENOMIC DNA]</scope>
    <source>
        <strain evidence="2">cv. Jeju island</strain>
        <tissue evidence="1">Leaf</tissue>
    </source>
</reference>
<dbReference type="Proteomes" id="UP000250321">
    <property type="component" value="Unassembled WGS sequence"/>
</dbReference>
<evidence type="ECO:0000313" key="1">
    <source>
        <dbReference type="EMBL" id="PQP91875.1"/>
    </source>
</evidence>
<proteinExistence type="predicted"/>
<protein>
    <recommendedName>
        <fullName evidence="3">TMV resistance protein N-like</fullName>
    </recommendedName>
</protein>
<accession>A0A314XIY8</accession>
<comment type="caution">
    <text evidence="1">The sequence shown here is derived from an EMBL/GenBank/DDBJ whole genome shotgun (WGS) entry which is preliminary data.</text>
</comment>
<sequence>MIITRVRTKSKGLKWYHNPLFYGIPDEGEDMIWLSYWMFKDEHLEGGDQVVVSVRMEHCFQDRIFIIYGVPRQYEEEEQDDGSIAAPTGSNNSSSCLHGCKVLITATCKLTLSLTQTESKSHG</sequence>
<name>A0A314XIY8_PRUYE</name>
<keyword evidence="2" id="KW-1185">Reference proteome</keyword>
<organism evidence="1 2">
    <name type="scientific">Prunus yedoensis var. nudiflora</name>
    <dbReference type="NCBI Taxonomy" id="2094558"/>
    <lineage>
        <taxon>Eukaryota</taxon>
        <taxon>Viridiplantae</taxon>
        <taxon>Streptophyta</taxon>
        <taxon>Embryophyta</taxon>
        <taxon>Tracheophyta</taxon>
        <taxon>Spermatophyta</taxon>
        <taxon>Magnoliopsida</taxon>
        <taxon>eudicotyledons</taxon>
        <taxon>Gunneridae</taxon>
        <taxon>Pentapetalae</taxon>
        <taxon>rosids</taxon>
        <taxon>fabids</taxon>
        <taxon>Rosales</taxon>
        <taxon>Rosaceae</taxon>
        <taxon>Amygdaloideae</taxon>
        <taxon>Amygdaleae</taxon>
        <taxon>Prunus</taxon>
    </lineage>
</organism>
<dbReference type="AlphaFoldDB" id="A0A314XIY8"/>
<evidence type="ECO:0000313" key="2">
    <source>
        <dbReference type="Proteomes" id="UP000250321"/>
    </source>
</evidence>
<dbReference type="EMBL" id="PJQY01002652">
    <property type="protein sequence ID" value="PQP91875.1"/>
    <property type="molecule type" value="Genomic_DNA"/>
</dbReference>
<dbReference type="STRING" id="2094558.A0A314XIY8"/>
<evidence type="ECO:0008006" key="3">
    <source>
        <dbReference type="Google" id="ProtNLM"/>
    </source>
</evidence>
<dbReference type="OrthoDB" id="1901675at2759"/>